<evidence type="ECO:0000256" key="7">
    <source>
        <dbReference type="RuleBase" id="RU000682"/>
    </source>
</evidence>
<dbReference type="PRINTS" id="PR00024">
    <property type="entry name" value="HOMEOBOX"/>
</dbReference>
<evidence type="ECO:0000259" key="9">
    <source>
        <dbReference type="PROSITE" id="PS50071"/>
    </source>
</evidence>
<dbReference type="InterPro" id="IPR020479">
    <property type="entry name" value="HD_metazoa"/>
</dbReference>
<keyword evidence="2" id="KW-0217">Developmental protein</keyword>
<evidence type="ECO:0000256" key="1">
    <source>
        <dbReference type="ARBA" id="ARBA00004123"/>
    </source>
</evidence>
<evidence type="ECO:0000256" key="2">
    <source>
        <dbReference type="ARBA" id="ARBA00022473"/>
    </source>
</evidence>
<comment type="subcellular location">
    <subcellularLocation>
        <location evidence="1 6 7">Nucleus</location>
    </subcellularLocation>
</comment>
<dbReference type="GO" id="GO:0000981">
    <property type="term" value="F:DNA-binding transcription factor activity, RNA polymerase II-specific"/>
    <property type="evidence" value="ECO:0007669"/>
    <property type="project" value="InterPro"/>
</dbReference>
<dbReference type="InterPro" id="IPR017970">
    <property type="entry name" value="Homeobox_CS"/>
</dbReference>
<dbReference type="GO" id="GO:0009952">
    <property type="term" value="P:anterior/posterior pattern specification"/>
    <property type="evidence" value="ECO:0007669"/>
    <property type="project" value="TreeGrafter"/>
</dbReference>
<gene>
    <name evidence="10" type="primary">Hox7</name>
</gene>
<dbReference type="InterPro" id="IPR001356">
    <property type="entry name" value="HD"/>
</dbReference>
<dbReference type="SUPFAM" id="SSF46689">
    <property type="entry name" value="Homeodomain-like"/>
    <property type="match status" value="1"/>
</dbReference>
<dbReference type="Gene3D" id="1.10.10.60">
    <property type="entry name" value="Homeodomain-like"/>
    <property type="match status" value="1"/>
</dbReference>
<feature type="domain" description="Homeobox" evidence="9">
    <location>
        <begin position="184"/>
        <end position="244"/>
    </location>
</feature>
<keyword evidence="4 6" id="KW-0371">Homeobox</keyword>
<dbReference type="SMART" id="SM00389">
    <property type="entry name" value="HOX"/>
    <property type="match status" value="1"/>
</dbReference>
<dbReference type="InterPro" id="IPR000047">
    <property type="entry name" value="HTH_motif"/>
</dbReference>
<proteinExistence type="evidence at transcript level"/>
<evidence type="ECO:0000256" key="8">
    <source>
        <dbReference type="SAM" id="MobiDB-lite"/>
    </source>
</evidence>
<dbReference type="PANTHER" id="PTHR45659">
    <property type="entry name" value="HOMEOBOX PROTEIN HOX"/>
    <property type="match status" value="1"/>
</dbReference>
<dbReference type="PRINTS" id="PR00031">
    <property type="entry name" value="HTHREPRESSR"/>
</dbReference>
<dbReference type="InterPro" id="IPR050296">
    <property type="entry name" value="Antp_homeobox"/>
</dbReference>
<evidence type="ECO:0000256" key="5">
    <source>
        <dbReference type="ARBA" id="ARBA00023242"/>
    </source>
</evidence>
<name>A0A0B6VJ17_STIJA</name>
<dbReference type="InterPro" id="IPR009057">
    <property type="entry name" value="Homeodomain-like_sf"/>
</dbReference>
<dbReference type="EMBL" id="LC016610">
    <property type="protein sequence ID" value="BAQ21624.1"/>
    <property type="molecule type" value="mRNA"/>
</dbReference>
<dbReference type="GO" id="GO:0005634">
    <property type="term" value="C:nucleus"/>
    <property type="evidence" value="ECO:0007669"/>
    <property type="project" value="UniProtKB-SubCell"/>
</dbReference>
<evidence type="ECO:0000256" key="4">
    <source>
        <dbReference type="ARBA" id="ARBA00023155"/>
    </source>
</evidence>
<dbReference type="PROSITE" id="PS00027">
    <property type="entry name" value="HOMEOBOX_1"/>
    <property type="match status" value="1"/>
</dbReference>
<dbReference type="CDD" id="cd00086">
    <property type="entry name" value="homeodomain"/>
    <property type="match status" value="1"/>
</dbReference>
<dbReference type="PANTHER" id="PTHR45659:SF4">
    <property type="entry name" value="HOMEOBOX PROTEIN ABDOMINAL-A"/>
    <property type="match status" value="1"/>
</dbReference>
<dbReference type="GO" id="GO:0000978">
    <property type="term" value="F:RNA polymerase II cis-regulatory region sequence-specific DNA binding"/>
    <property type="evidence" value="ECO:0007669"/>
    <property type="project" value="TreeGrafter"/>
</dbReference>
<protein>
    <submittedName>
        <fullName evidence="10">Homeodomain containing transcription factor Hox7</fullName>
    </submittedName>
</protein>
<accession>A0A0B6VJ17</accession>
<organism evidence="10">
    <name type="scientific">Stichopus japonicus</name>
    <name type="common">Sea cucumber</name>
    <dbReference type="NCBI Taxonomy" id="307972"/>
    <lineage>
        <taxon>Eukaryota</taxon>
        <taxon>Metazoa</taxon>
        <taxon>Echinodermata</taxon>
        <taxon>Eleutherozoa</taxon>
        <taxon>Echinozoa</taxon>
        <taxon>Holothuroidea</taxon>
        <taxon>Aspidochirotacea</taxon>
        <taxon>Aspidochirotida</taxon>
        <taxon>Stichopodidae</taxon>
        <taxon>Apostichopus</taxon>
    </lineage>
</organism>
<keyword evidence="3 6" id="KW-0238">DNA-binding</keyword>
<evidence type="ECO:0000256" key="3">
    <source>
        <dbReference type="ARBA" id="ARBA00023125"/>
    </source>
</evidence>
<dbReference type="AlphaFoldDB" id="A0A0B6VJ17"/>
<feature type="compositionally biased region" description="Polar residues" evidence="8">
    <location>
        <begin position="266"/>
        <end position="278"/>
    </location>
</feature>
<dbReference type="Pfam" id="PF00046">
    <property type="entry name" value="Homeodomain"/>
    <property type="match status" value="1"/>
</dbReference>
<reference evidence="10" key="1">
    <citation type="submission" date="2014-12" db="EMBL/GenBank/DDBJ databases">
        <title>Patterning of the anteroposterior body axis displayed in the expression of Hox genes in sea cucumber Apostichopus japonicus.</title>
        <authorList>
            <person name="Kikuchi M."/>
            <person name="Omori A."/>
            <person name="Kurokawa D."/>
            <person name="Akasaka K."/>
        </authorList>
    </citation>
    <scope>NUCLEOTIDE SEQUENCE</scope>
</reference>
<feature type="region of interest" description="Disordered" evidence="8">
    <location>
        <begin position="244"/>
        <end position="283"/>
    </location>
</feature>
<keyword evidence="5 6" id="KW-0539">Nucleus</keyword>
<evidence type="ECO:0000313" key="10">
    <source>
        <dbReference type="EMBL" id="BAQ21624.1"/>
    </source>
</evidence>
<dbReference type="PROSITE" id="PS50071">
    <property type="entry name" value="HOMEOBOX_2"/>
    <property type="match status" value="1"/>
</dbReference>
<evidence type="ECO:0000256" key="6">
    <source>
        <dbReference type="PROSITE-ProRule" id="PRU00108"/>
    </source>
</evidence>
<feature type="DNA-binding region" description="Homeobox" evidence="6">
    <location>
        <begin position="186"/>
        <end position="245"/>
    </location>
</feature>
<sequence length="319" mass="36525">MNSPYFSSPSLFQKYSSGETIYQCSNVYEPSPCAYSNEKFHKESYPSHAASMIPNSTADSQRTTSVGSYYATSPTEVPPTMDQHVHHGHENIPYPQSGHHVTSWENRYPPRSTWVQDVDGNSSLKEYHATNIGMSYATVTGTHHDINNNGNPAGLYTMVSPRVNPAAAYPWMPLSGVPSGVEMHGRKRCRQTYTRYQTMELEKEFYCNRYLTRRRRIELSHLLGLSERQIKIWFQNRRMKYKKESKGKDPVEGVDAETPGAERQSPENTTLSPSSNDTLSHELQPCQAPNDLLVTLLRYYVLKDSRSRVMYFFLSSRKR</sequence>